<dbReference type="RefSeq" id="WP_040817020.1">
    <property type="nucleotide sequence ID" value="NZ_JBIAQY010000003.1"/>
</dbReference>
<keyword evidence="3" id="KW-1185">Reference proteome</keyword>
<feature type="chain" id="PRO_5046127017" description="6-phosphogluconolactonase, cycloisomerase 2 family" evidence="1">
    <location>
        <begin position="34"/>
        <end position="481"/>
    </location>
</feature>
<feature type="signal peptide" evidence="1">
    <location>
        <begin position="1"/>
        <end position="33"/>
    </location>
</feature>
<dbReference type="PROSITE" id="PS51318">
    <property type="entry name" value="TAT"/>
    <property type="match status" value="1"/>
</dbReference>
<dbReference type="Proteomes" id="UP001601992">
    <property type="component" value="Unassembled WGS sequence"/>
</dbReference>
<accession>A0ABW6RWA7</accession>
<evidence type="ECO:0000313" key="3">
    <source>
        <dbReference type="Proteomes" id="UP001601992"/>
    </source>
</evidence>
<evidence type="ECO:0008006" key="4">
    <source>
        <dbReference type="Google" id="ProtNLM"/>
    </source>
</evidence>
<keyword evidence="1" id="KW-0732">Signal</keyword>
<evidence type="ECO:0000256" key="1">
    <source>
        <dbReference type="SAM" id="SignalP"/>
    </source>
</evidence>
<protein>
    <recommendedName>
        <fullName evidence="4">6-phosphogluconolactonase, cycloisomerase 2 family</fullName>
    </recommendedName>
</protein>
<gene>
    <name evidence="2" type="ORF">ACFYXQ_11070</name>
</gene>
<organism evidence="2 3">
    <name type="scientific">Nocardia jiangxiensis</name>
    <dbReference type="NCBI Taxonomy" id="282685"/>
    <lineage>
        <taxon>Bacteria</taxon>
        <taxon>Bacillati</taxon>
        <taxon>Actinomycetota</taxon>
        <taxon>Actinomycetes</taxon>
        <taxon>Mycobacteriales</taxon>
        <taxon>Nocardiaceae</taxon>
        <taxon>Nocardia</taxon>
    </lineage>
</organism>
<evidence type="ECO:0000313" key="2">
    <source>
        <dbReference type="EMBL" id="MFF3568303.1"/>
    </source>
</evidence>
<dbReference type="SUPFAM" id="SSF63829">
    <property type="entry name" value="Calcium-dependent phosphotriesterase"/>
    <property type="match status" value="1"/>
</dbReference>
<reference evidence="2 3" key="1">
    <citation type="submission" date="2024-10" db="EMBL/GenBank/DDBJ databases">
        <title>The Natural Products Discovery Center: Release of the First 8490 Sequenced Strains for Exploring Actinobacteria Biosynthetic Diversity.</title>
        <authorList>
            <person name="Kalkreuter E."/>
            <person name="Kautsar S.A."/>
            <person name="Yang D."/>
            <person name="Bader C.D."/>
            <person name="Teijaro C.N."/>
            <person name="Fluegel L."/>
            <person name="Davis C.M."/>
            <person name="Simpson J.R."/>
            <person name="Lauterbach L."/>
            <person name="Steele A.D."/>
            <person name="Gui C."/>
            <person name="Meng S."/>
            <person name="Li G."/>
            <person name="Viehrig K."/>
            <person name="Ye F."/>
            <person name="Su P."/>
            <person name="Kiefer A.F."/>
            <person name="Nichols A."/>
            <person name="Cepeda A.J."/>
            <person name="Yan W."/>
            <person name="Fan B."/>
            <person name="Jiang Y."/>
            <person name="Adhikari A."/>
            <person name="Zheng C.-J."/>
            <person name="Schuster L."/>
            <person name="Cowan T.M."/>
            <person name="Smanski M.J."/>
            <person name="Chevrette M.G."/>
            <person name="De Carvalho L.P.S."/>
            <person name="Shen B."/>
        </authorList>
    </citation>
    <scope>NUCLEOTIDE SEQUENCE [LARGE SCALE GENOMIC DNA]</scope>
    <source>
        <strain evidence="2 3">NPDC002593</strain>
    </source>
</reference>
<sequence length="481" mass="48739">MKRTRRRGAVRLRTAVTAMCAAGLLVAGTPAQAATFWGPFAAPSPALGPQGSSTMHADAGSSDATALAGPGVRAVHTTIYPLAAACPTLLQGSDGMVVALCTTMAGRTPTVELIDPDMTGALGTASATLPLAKGGLLGGVYAYLDNANRLVVVDGQRRLLRIAHSRDAAGRWSLQVVSSVDLSGAVPAGDSVVGLVPDPSGAVWFATEHAVAGRVDPSGRAAAIPLGGGEMVENSISATPNGRIAVATTHALYELRSGVSGNPEVLWRKAYDRGPGRKPGQLSWGTGSTPVYFGPDSGADYVAIVDNAAGAAHLLIFRSGTGQLMCSQPVLTHGGPGSENAPIGLGRTVVVASTYGYPYPTLPQGAGPAVPPTAPFAGGMTRVDVGTSGCHTVWDNKVRSSAVPMLSAADGLIYTVNRIGPAAATAVDGFEFTAVNADTGAIAAHSPLPGTIVEDPLQTAPLITRDHRVLQGTLSGIVRIG</sequence>
<dbReference type="InterPro" id="IPR006311">
    <property type="entry name" value="TAT_signal"/>
</dbReference>
<proteinExistence type="predicted"/>
<name>A0ABW6RWA7_9NOCA</name>
<dbReference type="EMBL" id="JBIAQY010000003">
    <property type="protein sequence ID" value="MFF3568303.1"/>
    <property type="molecule type" value="Genomic_DNA"/>
</dbReference>
<comment type="caution">
    <text evidence="2">The sequence shown here is derived from an EMBL/GenBank/DDBJ whole genome shotgun (WGS) entry which is preliminary data.</text>
</comment>